<comment type="caution">
    <text evidence="2">The sequence shown here is derived from an EMBL/GenBank/DDBJ whole genome shotgun (WGS) entry which is preliminary data.</text>
</comment>
<feature type="domain" description="DUF2061" evidence="1">
    <location>
        <begin position="168"/>
        <end position="209"/>
    </location>
</feature>
<proteinExistence type="predicted"/>
<dbReference type="Proteomes" id="UP000298180">
    <property type="component" value="Unassembled WGS sequence"/>
</dbReference>
<protein>
    <submittedName>
        <fullName evidence="2">DUF2061 domain-containing protein</fullName>
    </submittedName>
</protein>
<sequence length="220" mass="23946">MPRRVRRWALQRWQTVTCGASTVRQNGHRSSSLRGVISSSSLRGRHDRAARPFLQTLPSCFSCRSWQSPPSASPIPLIRIRPYHGCMRLRRLDSSVAKTASFAVIHLAIAVALGWLFTGGFVLGGLLAFIEPAVNTLVAHNLERAVARARIAPRRRAILLSSSLAGSHLVVAIGVGWTLTGSFVAASAYAVAEPLANAVAHHFFSRWWDARRAAALPEPA</sequence>
<dbReference type="AlphaFoldDB" id="A0A4Z0C4C3"/>
<organism evidence="2 3">
    <name type="scientific">Ramlibacter henchirensis</name>
    <dbReference type="NCBI Taxonomy" id="204072"/>
    <lineage>
        <taxon>Bacteria</taxon>
        <taxon>Pseudomonadati</taxon>
        <taxon>Pseudomonadota</taxon>
        <taxon>Betaproteobacteria</taxon>
        <taxon>Burkholderiales</taxon>
        <taxon>Comamonadaceae</taxon>
        <taxon>Ramlibacter</taxon>
    </lineage>
</organism>
<keyword evidence="3" id="KW-1185">Reference proteome</keyword>
<name>A0A4Z0C4C3_9BURK</name>
<accession>A0A4Z0C4C3</accession>
<dbReference type="OrthoDB" id="9133582at2"/>
<evidence type="ECO:0000259" key="1">
    <source>
        <dbReference type="Pfam" id="PF09834"/>
    </source>
</evidence>
<dbReference type="Pfam" id="PF09834">
    <property type="entry name" value="DUF2061"/>
    <property type="match status" value="2"/>
</dbReference>
<evidence type="ECO:0000313" key="2">
    <source>
        <dbReference type="EMBL" id="TFZ06101.1"/>
    </source>
</evidence>
<evidence type="ECO:0000313" key="3">
    <source>
        <dbReference type="Proteomes" id="UP000298180"/>
    </source>
</evidence>
<gene>
    <name evidence="2" type="ORF">EZ313_05500</name>
</gene>
<feature type="domain" description="DUF2061" evidence="1">
    <location>
        <begin position="96"/>
        <end position="144"/>
    </location>
</feature>
<dbReference type="EMBL" id="SMLM01000001">
    <property type="protein sequence ID" value="TFZ06101.1"/>
    <property type="molecule type" value="Genomic_DNA"/>
</dbReference>
<reference evidence="2 3" key="1">
    <citation type="submission" date="2019-03" db="EMBL/GenBank/DDBJ databases">
        <title>Ramlibacter henchirensis DSM 14656, whole genome shotgun sequence.</title>
        <authorList>
            <person name="Zhang X."/>
            <person name="Feng G."/>
            <person name="Zhu H."/>
        </authorList>
    </citation>
    <scope>NUCLEOTIDE SEQUENCE [LARGE SCALE GENOMIC DNA]</scope>
    <source>
        <strain evidence="2 3">DSM 14656</strain>
    </source>
</reference>
<dbReference type="InterPro" id="IPR018638">
    <property type="entry name" value="DUF2061_membrane"/>
</dbReference>